<evidence type="ECO:0000256" key="6">
    <source>
        <dbReference type="ARBA" id="ARBA00022723"/>
    </source>
</evidence>
<evidence type="ECO:0000313" key="13">
    <source>
        <dbReference type="EMBL" id="RTR35216.1"/>
    </source>
</evidence>
<dbReference type="SFLD" id="SFLDG01017">
    <property type="entry name" value="Polyprenyl_Transferase_Like"/>
    <property type="match status" value="1"/>
</dbReference>
<comment type="cofactor">
    <cofactor evidence="1">
        <name>Mg(2+)</name>
        <dbReference type="ChEBI" id="CHEBI:18420"/>
    </cofactor>
</comment>
<evidence type="ECO:0000256" key="9">
    <source>
        <dbReference type="ARBA" id="ARBA00032380"/>
    </source>
</evidence>
<dbReference type="SFLD" id="SFLDS00005">
    <property type="entry name" value="Isoprenoid_Synthase_Type_I"/>
    <property type="match status" value="1"/>
</dbReference>
<evidence type="ECO:0000256" key="8">
    <source>
        <dbReference type="ARBA" id="ARBA00023229"/>
    </source>
</evidence>
<proteinExistence type="inferred from homology"/>
<keyword evidence="7" id="KW-0460">Magnesium</keyword>
<evidence type="ECO:0000256" key="10">
    <source>
        <dbReference type="ARBA" id="ARBA00032873"/>
    </source>
</evidence>
<name>A0A3S0RSE4_9BACI</name>
<dbReference type="NCBIfam" id="NF045485">
    <property type="entry name" value="FPPsyn"/>
    <property type="match status" value="1"/>
</dbReference>
<dbReference type="CDD" id="cd00685">
    <property type="entry name" value="Trans_IPPS_HT"/>
    <property type="match status" value="1"/>
</dbReference>
<dbReference type="FunFam" id="1.10.600.10:FF:000001">
    <property type="entry name" value="Geranylgeranyl diphosphate synthase"/>
    <property type="match status" value="1"/>
</dbReference>
<dbReference type="Proteomes" id="UP000271374">
    <property type="component" value="Unassembled WGS sequence"/>
</dbReference>
<dbReference type="GO" id="GO:0004337">
    <property type="term" value="F:(2E,6E)-farnesyl diphosphate synthase activity"/>
    <property type="evidence" value="ECO:0007669"/>
    <property type="project" value="UniProtKB-EC"/>
</dbReference>
<evidence type="ECO:0000256" key="5">
    <source>
        <dbReference type="ARBA" id="ARBA00022679"/>
    </source>
</evidence>
<protein>
    <recommendedName>
        <fullName evidence="4">Farnesyl diphosphate synthase</fullName>
        <ecNumber evidence="3">2.5.1.10</ecNumber>
    </recommendedName>
    <alternativeName>
        <fullName evidence="10">(2E,6E)-farnesyl diphosphate synthase</fullName>
    </alternativeName>
    <alternativeName>
        <fullName evidence="9">Geranyltranstransferase</fullName>
    </alternativeName>
</protein>
<dbReference type="InterPro" id="IPR008949">
    <property type="entry name" value="Isoprenoid_synthase_dom_sf"/>
</dbReference>
<dbReference type="PROSITE" id="PS00444">
    <property type="entry name" value="POLYPRENYL_SYNTHASE_2"/>
    <property type="match status" value="1"/>
</dbReference>
<dbReference type="InterPro" id="IPR053378">
    <property type="entry name" value="Prenyl_diphosphate_synthase"/>
</dbReference>
<gene>
    <name evidence="13" type="ORF">EKG37_04865</name>
</gene>
<evidence type="ECO:0000256" key="3">
    <source>
        <dbReference type="ARBA" id="ARBA00012439"/>
    </source>
</evidence>
<evidence type="ECO:0000256" key="4">
    <source>
        <dbReference type="ARBA" id="ARBA00015100"/>
    </source>
</evidence>
<sequence length="309" mass="34216">MERKKTFPFKRRNKVERSLLNSFSHKYKELLEQQLRTSVTEMNAPSIIKEAMLYSLEAGGKRIRPLLLFATVNAFGEQAEKGLMTAAAVEMIHTYSLIHDDLPSMDNDDLRRGRPTNHKVFGDAFAILAGDALLTYGFQLITDSKNVDAETKIRLIRELAIAAGAEGMVGGQVADMNGENKVLTLEELEYIHNHKTGKLLAFCAVAGAILSGASDDIIEKFRAFALHLGLAFQIRDDILDLEGQEEKLGKPVGSDEHNHKSTYPALLTMDGAKHTLEKEIEAAKSLLKATSVNTQLLEELTDLVATRDH</sequence>
<keyword evidence="6" id="KW-0479">Metal-binding</keyword>
<dbReference type="PROSITE" id="PS00723">
    <property type="entry name" value="POLYPRENYL_SYNTHASE_1"/>
    <property type="match status" value="1"/>
</dbReference>
<dbReference type="PANTHER" id="PTHR43281:SF1">
    <property type="entry name" value="FARNESYL DIPHOSPHATE SYNTHASE"/>
    <property type="match status" value="1"/>
</dbReference>
<dbReference type="OrthoDB" id="9805316at2"/>
<dbReference type="AlphaFoldDB" id="A0A3S0RSE4"/>
<dbReference type="GO" id="GO:0016114">
    <property type="term" value="P:terpenoid biosynthetic process"/>
    <property type="evidence" value="ECO:0007669"/>
    <property type="project" value="UniProtKB-ARBA"/>
</dbReference>
<dbReference type="GO" id="GO:0046872">
    <property type="term" value="F:metal ion binding"/>
    <property type="evidence" value="ECO:0007669"/>
    <property type="project" value="UniProtKB-KW"/>
</dbReference>
<keyword evidence="8" id="KW-0414">Isoprene biosynthesis</keyword>
<keyword evidence="5 12" id="KW-0808">Transferase</keyword>
<dbReference type="EC" id="2.5.1.10" evidence="3"/>
<comment type="similarity">
    <text evidence="2 12">Belongs to the FPP/GGPP synthase family.</text>
</comment>
<evidence type="ECO:0000256" key="7">
    <source>
        <dbReference type="ARBA" id="ARBA00022842"/>
    </source>
</evidence>
<organism evidence="13 14">
    <name type="scientific">Bacillus yapensis</name>
    <dbReference type="NCBI Taxonomy" id="2492960"/>
    <lineage>
        <taxon>Bacteria</taxon>
        <taxon>Bacillati</taxon>
        <taxon>Bacillota</taxon>
        <taxon>Bacilli</taxon>
        <taxon>Bacillales</taxon>
        <taxon>Bacillaceae</taxon>
        <taxon>Bacillus</taxon>
    </lineage>
</organism>
<evidence type="ECO:0000313" key="14">
    <source>
        <dbReference type="Proteomes" id="UP000271374"/>
    </source>
</evidence>
<accession>A0A3S0RSE4</accession>
<dbReference type="EMBL" id="RXNT01000003">
    <property type="protein sequence ID" value="RTR35216.1"/>
    <property type="molecule type" value="Genomic_DNA"/>
</dbReference>
<evidence type="ECO:0000256" key="2">
    <source>
        <dbReference type="ARBA" id="ARBA00006706"/>
    </source>
</evidence>
<evidence type="ECO:0000256" key="11">
    <source>
        <dbReference type="ARBA" id="ARBA00049399"/>
    </source>
</evidence>
<reference evidence="13 14" key="1">
    <citation type="submission" date="2018-12" db="EMBL/GenBank/DDBJ databases">
        <title>Bacillus yapensis draft genome sequence.</title>
        <authorList>
            <person name="Yu L."/>
            <person name="Xu X."/>
            <person name="Tang X."/>
        </authorList>
    </citation>
    <scope>NUCLEOTIDE SEQUENCE [LARGE SCALE GENOMIC DNA]</scope>
    <source>
        <strain evidence="13 14">XXST-01</strain>
    </source>
</reference>
<dbReference type="SUPFAM" id="SSF48576">
    <property type="entry name" value="Terpenoid synthases"/>
    <property type="match status" value="1"/>
</dbReference>
<comment type="caution">
    <text evidence="13">The sequence shown here is derived from an EMBL/GenBank/DDBJ whole genome shotgun (WGS) entry which is preliminary data.</text>
</comment>
<dbReference type="PANTHER" id="PTHR43281">
    <property type="entry name" value="FARNESYL DIPHOSPHATE SYNTHASE"/>
    <property type="match status" value="1"/>
</dbReference>
<dbReference type="GO" id="GO:0005737">
    <property type="term" value="C:cytoplasm"/>
    <property type="evidence" value="ECO:0007669"/>
    <property type="project" value="UniProtKB-ARBA"/>
</dbReference>
<evidence type="ECO:0000256" key="1">
    <source>
        <dbReference type="ARBA" id="ARBA00001946"/>
    </source>
</evidence>
<dbReference type="InterPro" id="IPR000092">
    <property type="entry name" value="Polyprenyl_synt"/>
</dbReference>
<keyword evidence="14" id="KW-1185">Reference proteome</keyword>
<dbReference type="Pfam" id="PF00348">
    <property type="entry name" value="polyprenyl_synt"/>
    <property type="match status" value="1"/>
</dbReference>
<dbReference type="InterPro" id="IPR033749">
    <property type="entry name" value="Polyprenyl_synt_CS"/>
</dbReference>
<evidence type="ECO:0000256" key="12">
    <source>
        <dbReference type="RuleBase" id="RU004466"/>
    </source>
</evidence>
<comment type="catalytic activity">
    <reaction evidence="11">
        <text>isopentenyl diphosphate + (2E)-geranyl diphosphate = (2E,6E)-farnesyl diphosphate + diphosphate</text>
        <dbReference type="Rhea" id="RHEA:19361"/>
        <dbReference type="ChEBI" id="CHEBI:33019"/>
        <dbReference type="ChEBI" id="CHEBI:58057"/>
        <dbReference type="ChEBI" id="CHEBI:128769"/>
        <dbReference type="ChEBI" id="CHEBI:175763"/>
        <dbReference type="EC" id="2.5.1.10"/>
    </reaction>
</comment>
<dbReference type="Gene3D" id="1.10.600.10">
    <property type="entry name" value="Farnesyl Diphosphate Synthase"/>
    <property type="match status" value="1"/>
</dbReference>